<dbReference type="GO" id="GO:0016301">
    <property type="term" value="F:kinase activity"/>
    <property type="evidence" value="ECO:0007669"/>
    <property type="project" value="UniProtKB-KW"/>
</dbReference>
<keyword evidence="4 5" id="KW-0418">Kinase</keyword>
<dbReference type="InterPro" id="IPR026565">
    <property type="entry name" value="PPDK_reg"/>
</dbReference>
<organism evidence="6 7">
    <name type="scientific">Peptostreptococcus equinus</name>
    <dbReference type="NCBI Taxonomy" id="3003601"/>
    <lineage>
        <taxon>Bacteria</taxon>
        <taxon>Bacillati</taxon>
        <taxon>Bacillota</taxon>
        <taxon>Clostridia</taxon>
        <taxon>Peptostreptococcales</taxon>
        <taxon>Peptostreptococcaceae</taxon>
        <taxon>Peptostreptococcus</taxon>
    </lineage>
</organism>
<accession>A0ABY7JLE2</accession>
<name>A0ABY7JLE2_9FIRM</name>
<evidence type="ECO:0000256" key="3">
    <source>
        <dbReference type="ARBA" id="ARBA00022741"/>
    </source>
</evidence>
<gene>
    <name evidence="6" type="ORF">O0R46_06055</name>
</gene>
<dbReference type="PANTHER" id="PTHR31756">
    <property type="entry name" value="PYRUVATE, PHOSPHATE DIKINASE REGULATORY PROTEIN 1, CHLOROPLASTIC"/>
    <property type="match status" value="1"/>
</dbReference>
<feature type="binding site" evidence="5">
    <location>
        <begin position="151"/>
        <end position="158"/>
    </location>
    <ligand>
        <name>ADP</name>
        <dbReference type="ChEBI" id="CHEBI:456216"/>
    </ligand>
</feature>
<dbReference type="RefSeq" id="WP_269310832.1">
    <property type="nucleotide sequence ID" value="NZ_CP114052.1"/>
</dbReference>
<dbReference type="NCBIfam" id="NF003742">
    <property type="entry name" value="PRK05339.1"/>
    <property type="match status" value="1"/>
</dbReference>
<evidence type="ECO:0000313" key="6">
    <source>
        <dbReference type="EMBL" id="WAW14170.1"/>
    </source>
</evidence>
<dbReference type="EC" id="2.7.4.27" evidence="5"/>
<proteinExistence type="inferred from homology"/>
<keyword evidence="7" id="KW-1185">Reference proteome</keyword>
<keyword evidence="1 5" id="KW-0723">Serine/threonine-protein kinase</keyword>
<comment type="function">
    <text evidence="5">Bifunctional serine/threonine kinase and phosphorylase involved in the regulation of the pyruvate, phosphate dikinase (PPDK) by catalyzing its phosphorylation/dephosphorylation.</text>
</comment>
<protein>
    <recommendedName>
        <fullName evidence="5">Putative pyruvate, phosphate dikinase regulatory protein</fullName>
        <shortName evidence="5">PPDK regulatory protein</shortName>
        <ecNumber evidence="5">2.7.11.32</ecNumber>
        <ecNumber evidence="5">2.7.4.27</ecNumber>
    </recommendedName>
</protein>
<dbReference type="EC" id="2.7.11.32" evidence="5"/>
<comment type="catalytic activity">
    <reaction evidence="5">
        <text>N(tele)-phospho-L-histidyl/O-phospho-L-threonyl-[pyruvate, phosphate dikinase] + phosphate + H(+) = N(tele)-phospho-L-histidyl/L-threonyl-[pyruvate, phosphate dikinase] + diphosphate</text>
        <dbReference type="Rhea" id="RHEA:43696"/>
        <dbReference type="Rhea" id="RHEA-COMP:10650"/>
        <dbReference type="Rhea" id="RHEA-COMP:10651"/>
        <dbReference type="ChEBI" id="CHEBI:15378"/>
        <dbReference type="ChEBI" id="CHEBI:30013"/>
        <dbReference type="ChEBI" id="CHEBI:33019"/>
        <dbReference type="ChEBI" id="CHEBI:43474"/>
        <dbReference type="ChEBI" id="CHEBI:61977"/>
        <dbReference type="ChEBI" id="CHEBI:83586"/>
        <dbReference type="EC" id="2.7.4.27"/>
    </reaction>
</comment>
<dbReference type="Proteomes" id="UP001164187">
    <property type="component" value="Chromosome"/>
</dbReference>
<keyword evidence="2 5" id="KW-0808">Transferase</keyword>
<dbReference type="Pfam" id="PF03618">
    <property type="entry name" value="Kinase-PPPase"/>
    <property type="match status" value="1"/>
</dbReference>
<comment type="catalytic activity">
    <reaction evidence="5">
        <text>N(tele)-phospho-L-histidyl/L-threonyl-[pyruvate, phosphate dikinase] + ADP = N(tele)-phospho-L-histidyl/O-phospho-L-threonyl-[pyruvate, phosphate dikinase] + AMP + H(+)</text>
        <dbReference type="Rhea" id="RHEA:43692"/>
        <dbReference type="Rhea" id="RHEA-COMP:10650"/>
        <dbReference type="Rhea" id="RHEA-COMP:10651"/>
        <dbReference type="ChEBI" id="CHEBI:15378"/>
        <dbReference type="ChEBI" id="CHEBI:30013"/>
        <dbReference type="ChEBI" id="CHEBI:61977"/>
        <dbReference type="ChEBI" id="CHEBI:83586"/>
        <dbReference type="ChEBI" id="CHEBI:456215"/>
        <dbReference type="ChEBI" id="CHEBI:456216"/>
        <dbReference type="EC" id="2.7.11.32"/>
    </reaction>
</comment>
<dbReference type="PANTHER" id="PTHR31756:SF3">
    <property type="entry name" value="PYRUVATE, PHOSPHATE DIKINASE REGULATORY PROTEIN 1, CHLOROPLASTIC"/>
    <property type="match status" value="1"/>
</dbReference>
<evidence type="ECO:0000256" key="1">
    <source>
        <dbReference type="ARBA" id="ARBA00022527"/>
    </source>
</evidence>
<reference evidence="6" key="1">
    <citation type="submission" date="2022-12" db="EMBL/GenBank/DDBJ databases">
        <title>Peptostreptococcus.</title>
        <authorList>
            <person name="Lee S.H."/>
        </authorList>
    </citation>
    <scope>NUCLEOTIDE SEQUENCE</scope>
    <source>
        <strain evidence="6">CBA3647</strain>
    </source>
</reference>
<evidence type="ECO:0000256" key="5">
    <source>
        <dbReference type="HAMAP-Rule" id="MF_00921"/>
    </source>
</evidence>
<evidence type="ECO:0000313" key="7">
    <source>
        <dbReference type="Proteomes" id="UP001164187"/>
    </source>
</evidence>
<evidence type="ECO:0000256" key="4">
    <source>
        <dbReference type="ARBA" id="ARBA00022777"/>
    </source>
</evidence>
<evidence type="ECO:0000256" key="2">
    <source>
        <dbReference type="ARBA" id="ARBA00022679"/>
    </source>
</evidence>
<keyword evidence="3 5" id="KW-0547">Nucleotide-binding</keyword>
<dbReference type="HAMAP" id="MF_00921">
    <property type="entry name" value="PDRP"/>
    <property type="match status" value="1"/>
</dbReference>
<comment type="similarity">
    <text evidence="5">Belongs to the pyruvate, phosphate/water dikinase regulatory protein family. PDRP subfamily.</text>
</comment>
<sequence>MEKNLMIYIVSDSLGETARSMATATIYQFENHDQWEIKRFPFVNNKELLNEVLYKAKDNDAMVMYSIVNEELTQHAKEFCEQNEIVYDDLLSSIINKMSKKAGLKPLREPGLIRKMDKSYFNRVEAIEFAVKYDDGKDPRGVLKADLVLVGISRTSKTPLSMYLANRHLKVANVPLVPEVPIPKELSEVDPKRIIGLTNSPETLNRIRVERLKSMGLSGAANYAKLDRILEELDYSEEVMKKLKCPVINVANKAIEETAGIILDILKENGISVYNDFSV</sequence>
<dbReference type="InterPro" id="IPR005177">
    <property type="entry name" value="Kinase-pyrophosphorylase"/>
</dbReference>
<dbReference type="EMBL" id="CP114052">
    <property type="protein sequence ID" value="WAW14170.1"/>
    <property type="molecule type" value="Genomic_DNA"/>
</dbReference>